<evidence type="ECO:0000313" key="2">
    <source>
        <dbReference type="EMBL" id="SOE47844.1"/>
    </source>
</evidence>
<feature type="region of interest" description="Disordered" evidence="1">
    <location>
        <begin position="1"/>
        <end position="22"/>
    </location>
</feature>
<organism evidence="2 3">
    <name type="scientific">Caballeronia arationis</name>
    <dbReference type="NCBI Taxonomy" id="1777142"/>
    <lineage>
        <taxon>Bacteria</taxon>
        <taxon>Pseudomonadati</taxon>
        <taxon>Pseudomonadota</taxon>
        <taxon>Betaproteobacteria</taxon>
        <taxon>Burkholderiales</taxon>
        <taxon>Burkholderiaceae</taxon>
        <taxon>Caballeronia</taxon>
    </lineage>
</organism>
<accession>A0A7Z7I1A2</accession>
<reference evidence="2 3" key="1">
    <citation type="submission" date="2017-09" db="EMBL/GenBank/DDBJ databases">
        <authorList>
            <person name="Varghese N."/>
            <person name="Submissions S."/>
        </authorList>
    </citation>
    <scope>NUCLEOTIDE SEQUENCE [LARGE SCALE GENOMIC DNA]</scope>
    <source>
        <strain evidence="2 3">OK806</strain>
    </source>
</reference>
<feature type="compositionally biased region" description="Polar residues" evidence="1">
    <location>
        <begin position="1"/>
        <end position="10"/>
    </location>
</feature>
<feature type="compositionally biased region" description="Basic and acidic residues" evidence="1">
    <location>
        <begin position="11"/>
        <end position="22"/>
    </location>
</feature>
<dbReference type="AlphaFoldDB" id="A0A7Z7I1A2"/>
<proteinExistence type="predicted"/>
<sequence>MNDSRFPRTSTSEDTRRPKAEPVTRLTGWFGPALGAAELLATNTIARAAGSTAGTTLARL</sequence>
<evidence type="ECO:0000313" key="3">
    <source>
        <dbReference type="Proteomes" id="UP000219522"/>
    </source>
</evidence>
<evidence type="ECO:0000256" key="1">
    <source>
        <dbReference type="SAM" id="MobiDB-lite"/>
    </source>
</evidence>
<dbReference type="EMBL" id="OCSU01000001">
    <property type="protein sequence ID" value="SOE47844.1"/>
    <property type="molecule type" value="Genomic_DNA"/>
</dbReference>
<gene>
    <name evidence="2" type="ORF">SAMN05446927_0245</name>
</gene>
<dbReference type="RefSeq" id="WP_167306263.1">
    <property type="nucleotide sequence ID" value="NZ_OCSU01000001.1"/>
</dbReference>
<comment type="caution">
    <text evidence="2">The sequence shown here is derived from an EMBL/GenBank/DDBJ whole genome shotgun (WGS) entry which is preliminary data.</text>
</comment>
<name>A0A7Z7I1A2_9BURK</name>
<protein>
    <submittedName>
        <fullName evidence="2">Uncharacterized protein</fullName>
    </submittedName>
</protein>
<keyword evidence="3" id="KW-1185">Reference proteome</keyword>
<dbReference type="Proteomes" id="UP000219522">
    <property type="component" value="Unassembled WGS sequence"/>
</dbReference>